<sequence length="103" mass="10962">MTGLGPTLAALRLRLRTYNLSVSDGIFRGTCVSPRCEQSTVVPVQEHSRGQRVSAPKYPPPPPPYGSSFDGTISASTTVTVSSINILNCGPDQIPRLAIMVCC</sequence>
<evidence type="ECO:0000313" key="3">
    <source>
        <dbReference type="Proteomes" id="UP000075886"/>
    </source>
</evidence>
<proteinExistence type="predicted"/>
<reference evidence="3" key="1">
    <citation type="submission" date="2014-01" db="EMBL/GenBank/DDBJ databases">
        <title>The Genome Sequence of Anopheles farauti FAR1 (V2).</title>
        <authorList>
            <consortium name="The Broad Institute Genomics Platform"/>
            <person name="Neafsey D.E."/>
            <person name="Besansky N."/>
            <person name="Howell P."/>
            <person name="Walton C."/>
            <person name="Young S.K."/>
            <person name="Zeng Q."/>
            <person name="Gargeya S."/>
            <person name="Fitzgerald M."/>
            <person name="Haas B."/>
            <person name="Abouelleil A."/>
            <person name="Allen A.W."/>
            <person name="Alvarado L."/>
            <person name="Arachchi H.M."/>
            <person name="Berlin A.M."/>
            <person name="Chapman S.B."/>
            <person name="Gainer-Dewar J."/>
            <person name="Goldberg J."/>
            <person name="Griggs A."/>
            <person name="Gujja S."/>
            <person name="Hansen M."/>
            <person name="Howarth C."/>
            <person name="Imamovic A."/>
            <person name="Ireland A."/>
            <person name="Larimer J."/>
            <person name="McCowan C."/>
            <person name="Murphy C."/>
            <person name="Pearson M."/>
            <person name="Poon T.W."/>
            <person name="Priest M."/>
            <person name="Roberts A."/>
            <person name="Saif S."/>
            <person name="Shea T."/>
            <person name="Sisk P."/>
            <person name="Sykes S."/>
            <person name="Wortman J."/>
            <person name="Nusbaum C."/>
            <person name="Birren B."/>
        </authorList>
    </citation>
    <scope>NUCLEOTIDE SEQUENCE [LARGE SCALE GENOMIC DNA]</scope>
    <source>
        <strain evidence="3">FAR1</strain>
    </source>
</reference>
<feature type="region of interest" description="Disordered" evidence="1">
    <location>
        <begin position="42"/>
        <end position="71"/>
    </location>
</feature>
<evidence type="ECO:0000313" key="2">
    <source>
        <dbReference type="EnsemblMetazoa" id="AFAF011790-PA"/>
    </source>
</evidence>
<protein>
    <submittedName>
        <fullName evidence="2">Uncharacterized protein</fullName>
    </submittedName>
</protein>
<organism evidence="2 3">
    <name type="scientific">Anopheles farauti</name>
    <dbReference type="NCBI Taxonomy" id="69004"/>
    <lineage>
        <taxon>Eukaryota</taxon>
        <taxon>Metazoa</taxon>
        <taxon>Ecdysozoa</taxon>
        <taxon>Arthropoda</taxon>
        <taxon>Hexapoda</taxon>
        <taxon>Insecta</taxon>
        <taxon>Pterygota</taxon>
        <taxon>Neoptera</taxon>
        <taxon>Endopterygota</taxon>
        <taxon>Diptera</taxon>
        <taxon>Nematocera</taxon>
        <taxon>Culicoidea</taxon>
        <taxon>Culicidae</taxon>
        <taxon>Anophelinae</taxon>
        <taxon>Anopheles</taxon>
    </lineage>
</organism>
<accession>A0A182QJZ3</accession>
<reference evidence="2" key="2">
    <citation type="submission" date="2020-05" db="UniProtKB">
        <authorList>
            <consortium name="EnsemblMetazoa"/>
        </authorList>
    </citation>
    <scope>IDENTIFICATION</scope>
    <source>
        <strain evidence="2">FAR1</strain>
    </source>
</reference>
<name>A0A182QJZ3_9DIPT</name>
<dbReference type="Proteomes" id="UP000075886">
    <property type="component" value="Unassembled WGS sequence"/>
</dbReference>
<dbReference type="VEuPathDB" id="VectorBase:AFAF011790"/>
<evidence type="ECO:0000256" key="1">
    <source>
        <dbReference type="SAM" id="MobiDB-lite"/>
    </source>
</evidence>
<keyword evidence="3" id="KW-1185">Reference proteome</keyword>
<dbReference type="EnsemblMetazoa" id="AFAF011790-RA">
    <property type="protein sequence ID" value="AFAF011790-PA"/>
    <property type="gene ID" value="AFAF011790"/>
</dbReference>
<dbReference type="EMBL" id="AXCN02001179">
    <property type="status" value="NOT_ANNOTATED_CDS"/>
    <property type="molecule type" value="Genomic_DNA"/>
</dbReference>
<dbReference type="AlphaFoldDB" id="A0A182QJZ3"/>